<gene>
    <name evidence="6" type="ORF">HMPREF0083_01000</name>
</gene>
<keyword evidence="1" id="KW-1188">Viral release from host cell</keyword>
<organism evidence="6 7">
    <name type="scientific">Aneurinibacillus aneurinilyticus ATCC 12856</name>
    <dbReference type="NCBI Taxonomy" id="649747"/>
    <lineage>
        <taxon>Bacteria</taxon>
        <taxon>Bacillati</taxon>
        <taxon>Bacillota</taxon>
        <taxon>Bacilli</taxon>
        <taxon>Bacillales</taxon>
        <taxon>Paenibacillaceae</taxon>
        <taxon>Aneurinibacillus group</taxon>
        <taxon>Aneurinibacillus</taxon>
    </lineage>
</organism>
<dbReference type="PATRIC" id="fig|649747.3.peg.905"/>
<dbReference type="InterPro" id="IPR010090">
    <property type="entry name" value="Phage_tape_meas"/>
</dbReference>
<name>U1X8L7_ANEAE</name>
<evidence type="ECO:0000256" key="2">
    <source>
        <dbReference type="SAM" id="Coils"/>
    </source>
</evidence>
<keyword evidence="4" id="KW-0812">Transmembrane</keyword>
<feature type="coiled-coil region" evidence="2">
    <location>
        <begin position="716"/>
        <end position="747"/>
    </location>
</feature>
<reference evidence="6 7" key="1">
    <citation type="submission" date="2013-08" db="EMBL/GenBank/DDBJ databases">
        <authorList>
            <person name="Weinstock G."/>
            <person name="Sodergren E."/>
            <person name="Wylie T."/>
            <person name="Fulton L."/>
            <person name="Fulton R."/>
            <person name="Fronick C."/>
            <person name="O'Laughlin M."/>
            <person name="Godfrey J."/>
            <person name="Miner T."/>
            <person name="Herter B."/>
            <person name="Appelbaum E."/>
            <person name="Cordes M."/>
            <person name="Lek S."/>
            <person name="Wollam A."/>
            <person name="Pepin K.H."/>
            <person name="Palsikar V.B."/>
            <person name="Mitreva M."/>
            <person name="Wilson R.K."/>
        </authorList>
    </citation>
    <scope>NUCLEOTIDE SEQUENCE [LARGE SCALE GENOMIC DNA]</scope>
    <source>
        <strain evidence="6 7">ATCC 12856</strain>
    </source>
</reference>
<dbReference type="RefSeq" id="WP_021624165.1">
    <property type="nucleotide sequence ID" value="NZ_KE952895.1"/>
</dbReference>
<feature type="transmembrane region" description="Helical" evidence="4">
    <location>
        <begin position="220"/>
        <end position="242"/>
    </location>
</feature>
<evidence type="ECO:0000256" key="1">
    <source>
        <dbReference type="ARBA" id="ARBA00022612"/>
    </source>
</evidence>
<dbReference type="PANTHER" id="PTHR37813:SF1">
    <property type="entry name" value="FELS-2 PROPHAGE PROTEIN"/>
    <property type="match status" value="1"/>
</dbReference>
<dbReference type="EMBL" id="AWSJ01000064">
    <property type="protein sequence ID" value="ERI10888.1"/>
    <property type="molecule type" value="Genomic_DNA"/>
</dbReference>
<proteinExistence type="predicted"/>
<dbReference type="HOGENOM" id="CLU_265804_0_0_9"/>
<dbReference type="Proteomes" id="UP000016511">
    <property type="component" value="Unassembled WGS sequence"/>
</dbReference>
<evidence type="ECO:0000313" key="7">
    <source>
        <dbReference type="Proteomes" id="UP000016511"/>
    </source>
</evidence>
<sequence>MKYAGPVANAFGMSLEEASAVAMIFANNGIKASEAGTAMRAGLTRLAKPPKDAADALHALNIKTADAKGKMLPMEKIVAQLSEKFKGLSQEQQIAAAKAIFGQEAMAAWITLISAGPKELNKFTVALRESDGAADKMAKTMEDNIGGSFRSLKSAIEGAAISIGERLAPTIRKIADFITELTRKFAQLNPAIQNMVIAFGLIAAAIGPVLLVIGQFVMSIGAIGSAIAAASGAIAGVGGLLAVLTGPIGLVAGLTLATGAVVAYASATKDSAKVSMDHYNELGKQARTLDTTIEAYDKLHNRLKLTDDEMLAYMDIQKELQNTTNPEKIKSLTSAMDQLQKKSGLSKDELQRLISLSKELQEQAPDTEKAISNSGNAWAKNTDEARKYREQILENQRIELETQQARAKANFNDDINAYLDVHKKVNAAIDERNVKLQNVTKQKEYIKQIEEEQAAALKANDQERATVLERVLETERVKLSEMDRQYATAQSLYNQSFKELDAKDKVLQKSAQIYDQMKQNVLAQVGLTAKVGEEGEVLQQNIKKLQEERNQIIQNAGGQDKVTGKNKERLDVIDKEIGQYVEAKAAIGRMGEEQDAVKRKVEETKQQVGKLNEELGKPITKSVTIVQTINNRINNDVNPGIKSYFDNKNNMNNAGKDTVGGFISGMNSREGDVKKSASNIAGSVPNTAKKTLDIRSPSRVMDKIGQETGKGLAQGISKKEKEVKKASEKLAKQAEKAAKDAAAKQKKAFEASMKTADYNFKMGKVDLSGYIKSLENIQKTQAKTTEQVQKVNLAIKKAEADLAKQLDEINKKKFESSKKWIDERKYYNELTLEQELAAWKRVADRYKPGTEQRIEADREIYRVKKEMERASFENSKRWIDEQKYYNKLSLDEELAAWRRVQARYKAGTAERKEADREVYRVQIELLNKAAEDKYKATMDDIERETKAAQEIAQRQKEAIESRRDAALDSLKREEKAEMDSLARRQKAYERDHQARMKMLDDEANAAIKRLQAEIDAIDKQGRDQDYAYKDADRQKELAELRKQYDKYKVSASAAGQKKAADLLKQIEKIQTEIERDEQARRREQQKESLKVQIDNIKEAADKKKEQWQSEFDRQKEWFEQEKEQRQEYYQQREAQLKASFDAELRELEESTKRQLAQLEQQKIDAEQTRTKMLEDAKLKARENLNVVESGQQQAINVLQNKNQDYYRSGQTLGNMFAFGLESSISRIKEAASKVAKAVSSRLELHSPAEEGPLSTLNTWWNAFSDTILEGLDTRAINAAMNAMVNPNLSFGSLGAVGEKASSFGSGSITIKIDNRGMFDGATFTNMDDIDRRALAMDVGDFTANQVQTRLRAGGRKR</sequence>
<feature type="coiled-coil region" evidence="2">
    <location>
        <begin position="1141"/>
        <end position="1175"/>
    </location>
</feature>
<feature type="coiled-coil region" evidence="2">
    <location>
        <begin position="909"/>
        <end position="1020"/>
    </location>
</feature>
<dbReference type="NCBIfam" id="TIGR01760">
    <property type="entry name" value="tape_meas_TP901"/>
    <property type="match status" value="1"/>
</dbReference>
<feature type="transmembrane region" description="Helical" evidence="4">
    <location>
        <begin position="248"/>
        <end position="267"/>
    </location>
</feature>
<evidence type="ECO:0000256" key="3">
    <source>
        <dbReference type="SAM" id="MobiDB-lite"/>
    </source>
</evidence>
<keyword evidence="4" id="KW-0472">Membrane</keyword>
<accession>U1X8L7</accession>
<dbReference type="eggNOG" id="COG1196">
    <property type="taxonomic scope" value="Bacteria"/>
</dbReference>
<feature type="coiled-coil region" evidence="2">
    <location>
        <begin position="528"/>
        <end position="555"/>
    </location>
</feature>
<dbReference type="PANTHER" id="PTHR37813">
    <property type="entry name" value="FELS-2 PROPHAGE PROTEIN"/>
    <property type="match status" value="1"/>
</dbReference>
<evidence type="ECO:0000313" key="6">
    <source>
        <dbReference type="EMBL" id="ERI10888.1"/>
    </source>
</evidence>
<dbReference type="STRING" id="649747.HMPREF0083_01000"/>
<feature type="region of interest" description="Disordered" evidence="3">
    <location>
        <begin position="361"/>
        <end position="382"/>
    </location>
</feature>
<evidence type="ECO:0000259" key="5">
    <source>
        <dbReference type="Pfam" id="PF10145"/>
    </source>
</evidence>
<feature type="domain" description="Phage tail tape measure protein" evidence="5">
    <location>
        <begin position="1"/>
        <end position="102"/>
    </location>
</feature>
<keyword evidence="2" id="KW-0175">Coiled coil</keyword>
<dbReference type="Pfam" id="PF10145">
    <property type="entry name" value="PhageMin_Tail"/>
    <property type="match status" value="1"/>
</dbReference>
<comment type="caution">
    <text evidence="6">The sequence shown here is derived from an EMBL/GenBank/DDBJ whole genome shotgun (WGS) entry which is preliminary data.</text>
</comment>
<feature type="transmembrane region" description="Helical" evidence="4">
    <location>
        <begin position="191"/>
        <end position="213"/>
    </location>
</feature>
<dbReference type="eggNOG" id="COG5283">
    <property type="taxonomic scope" value="Bacteria"/>
</dbReference>
<feature type="coiled-coil region" evidence="2">
    <location>
        <begin position="1059"/>
        <end position="1106"/>
    </location>
</feature>
<protein>
    <recommendedName>
        <fullName evidence="5">Phage tail tape measure protein domain-containing protein</fullName>
    </recommendedName>
</protein>
<keyword evidence="4" id="KW-1133">Transmembrane helix</keyword>
<keyword evidence="7" id="KW-1185">Reference proteome</keyword>
<evidence type="ECO:0000256" key="4">
    <source>
        <dbReference type="SAM" id="Phobius"/>
    </source>
</evidence>
<dbReference type="GeneID" id="92841982"/>
<feature type="coiled-coil region" evidence="2">
    <location>
        <begin position="788"/>
        <end position="815"/>
    </location>
</feature>